<dbReference type="AlphaFoldDB" id="Q9RCI8"/>
<evidence type="ECO:0000313" key="2">
    <source>
        <dbReference type="EMBL" id="CAB52239.1"/>
    </source>
</evidence>
<dbReference type="EMBL" id="AF448249">
    <property type="protein sequence ID" value="AAM93397.1"/>
    <property type="molecule type" value="Genomic_DNA"/>
</dbReference>
<reference evidence="1" key="4">
    <citation type="journal article" date="2003" name="J. Dairy Sci.">
        <title>Biochemistry, genetics, and applications of exopolysaccharide production in Streptococcus thermophilus: a review.</title>
        <authorList>
            <person name="Broadbent J.R."/>
            <person name="McMahon D.J."/>
            <person name="Welker D.L."/>
            <person name="Oberg C.J."/>
            <person name="Moineau S."/>
        </authorList>
    </citation>
    <scope>NUCLEOTIDE SEQUENCE</scope>
    <source>
        <strain evidence="1">MR-1C</strain>
    </source>
</reference>
<name>Q9RCI8_STRTR</name>
<reference evidence="2" key="3">
    <citation type="submission" date="1999-08" db="EMBL/GenBank/DDBJ databases">
        <title>High polymorphism of IS1193 elements in Streptococcus thermophilus CNRZ368.</title>
        <authorList>
            <person name="Schmitt C."/>
            <person name="Guedon G."/>
            <person name="Paquier S."/>
            <person name="Pebay M."/>
            <person name="Panis C."/>
            <person name="Decaris B."/>
        </authorList>
    </citation>
    <scope>NUCLEOTIDE SEQUENCE</scope>
    <source>
        <strain evidence="2">CNRZ368</strain>
    </source>
</reference>
<proteinExistence type="predicted"/>
<gene>
    <name evidence="2" type="primary">epsO</name>
    <name evidence="1" type="synonym">cpsO</name>
</gene>
<protein>
    <submittedName>
        <fullName evidence="1">CpsO</fullName>
    </submittedName>
    <submittedName>
        <fullName evidence="2">EpsO protein</fullName>
    </submittedName>
</protein>
<sequence>MMKKIRILHVAQAAGGVDSYIRMLLKYLDKEKFENILVCSQDFLEEDYRGLKGEYKGSASAEGYTLKDGTALNLSDKDQKWLGLKDTFKF</sequence>
<accession>Q9RCI8</accession>
<reference evidence="2" key="2">
    <citation type="journal article" date="1999" name="Gene">
        <title>Are horizontal transfers involved in the evolution of the Streptococcus thermophilus exopolysaccharide synthesis loci?</title>
        <authorList>
            <person name="Bourgoin F."/>
            <person name="Pluvinet A."/>
            <person name="Gintz B."/>
            <person name="Decaris B."/>
            <person name="Guedon G."/>
        </authorList>
    </citation>
    <scope>NUCLEOTIDE SEQUENCE</scope>
    <source>
        <strain evidence="2">CNRZ368</strain>
    </source>
</reference>
<evidence type="ECO:0000313" key="1">
    <source>
        <dbReference type="EMBL" id="AAM93397.1"/>
    </source>
</evidence>
<organism evidence="2">
    <name type="scientific">Streptococcus thermophilus</name>
    <dbReference type="NCBI Taxonomy" id="1308"/>
    <lineage>
        <taxon>Bacteria</taxon>
        <taxon>Bacillati</taxon>
        <taxon>Bacillota</taxon>
        <taxon>Bacilli</taxon>
        <taxon>Lactobacillales</taxon>
        <taxon>Streptococcaceae</taxon>
        <taxon>Streptococcus</taxon>
    </lineage>
</organism>
<reference evidence="2" key="1">
    <citation type="journal article" date="1998" name="Plasmid">
        <title>Characterization of a novel insertion sequence, IS1194, in Streptococcus thermophilus.</title>
        <authorList>
            <person name="Bourgoin F."/>
            <person name="Guedon G."/>
            <person name="Gintz B."/>
            <person name="Decaris B."/>
        </authorList>
    </citation>
    <scope>NUCLEOTIDE SEQUENCE</scope>
    <source>
        <strain evidence="2">CNRZ368</strain>
    </source>
</reference>
<dbReference type="EMBL" id="Z98171">
    <property type="protein sequence ID" value="CAB52239.1"/>
    <property type="molecule type" value="Genomic_DNA"/>
</dbReference>
<dbReference type="CAZy" id="GT4">
    <property type="family name" value="Glycosyltransferase Family 4"/>
</dbReference>